<reference evidence="2 3" key="1">
    <citation type="submission" date="2024-03" db="EMBL/GenBank/DDBJ databases">
        <title>Actinomycetospora sp. OC33-EN08, a novel actinomycete isolated from wild orchid (Aerides multiflora).</title>
        <authorList>
            <person name="Suriyachadkun C."/>
        </authorList>
    </citation>
    <scope>NUCLEOTIDE SEQUENCE [LARGE SCALE GENOMIC DNA]</scope>
    <source>
        <strain evidence="2 3">OC33-EN08</strain>
    </source>
</reference>
<evidence type="ECO:0000313" key="3">
    <source>
        <dbReference type="Proteomes" id="UP001385809"/>
    </source>
</evidence>
<dbReference type="Proteomes" id="UP001385809">
    <property type="component" value="Unassembled WGS sequence"/>
</dbReference>
<sequence>MTLEATPALDPTRTLRRPGLPIDARGPLPDPAALSCRLHSALERAAGAGLDLELYVDAEPLPAPQARVVDCARESAASVGVDLRVVA</sequence>
<protein>
    <submittedName>
        <fullName evidence="2">Uncharacterized protein</fullName>
    </submittedName>
</protein>
<name>A0ABU8MPV0_9PSEU</name>
<dbReference type="RefSeq" id="WP_337695918.1">
    <property type="nucleotide sequence ID" value="NZ_JBBEGN010000007.1"/>
</dbReference>
<gene>
    <name evidence="2" type="ORF">WCD74_16330</name>
</gene>
<evidence type="ECO:0000256" key="1">
    <source>
        <dbReference type="SAM" id="MobiDB-lite"/>
    </source>
</evidence>
<accession>A0ABU8MPV0</accession>
<feature type="region of interest" description="Disordered" evidence="1">
    <location>
        <begin position="1"/>
        <end position="26"/>
    </location>
</feature>
<evidence type="ECO:0000313" key="2">
    <source>
        <dbReference type="EMBL" id="MEJ2869345.1"/>
    </source>
</evidence>
<comment type="caution">
    <text evidence="2">The sequence shown here is derived from an EMBL/GenBank/DDBJ whole genome shotgun (WGS) entry which is preliminary data.</text>
</comment>
<dbReference type="EMBL" id="JBBEGN010000007">
    <property type="protein sequence ID" value="MEJ2869345.1"/>
    <property type="molecule type" value="Genomic_DNA"/>
</dbReference>
<keyword evidence="3" id="KW-1185">Reference proteome</keyword>
<organism evidence="2 3">
    <name type="scientific">Actinomycetospora aurantiaca</name>
    <dbReference type="NCBI Taxonomy" id="3129233"/>
    <lineage>
        <taxon>Bacteria</taxon>
        <taxon>Bacillati</taxon>
        <taxon>Actinomycetota</taxon>
        <taxon>Actinomycetes</taxon>
        <taxon>Pseudonocardiales</taxon>
        <taxon>Pseudonocardiaceae</taxon>
        <taxon>Actinomycetospora</taxon>
    </lineage>
</organism>
<proteinExistence type="predicted"/>